<proteinExistence type="predicted"/>
<keyword evidence="3" id="KW-1185">Reference proteome</keyword>
<dbReference type="AlphaFoldDB" id="A0A6G0XS94"/>
<reference evidence="2 3" key="1">
    <citation type="submission" date="2019-07" db="EMBL/GenBank/DDBJ databases">
        <title>Genomics analysis of Aphanomyces spp. identifies a new class of oomycete effector associated with host adaptation.</title>
        <authorList>
            <person name="Gaulin E."/>
        </authorList>
    </citation>
    <scope>NUCLEOTIDE SEQUENCE [LARGE SCALE GENOMIC DNA]</scope>
    <source>
        <strain evidence="2 3">ATCC 201684</strain>
    </source>
</reference>
<dbReference type="PANTHER" id="PTHR28678:SF1">
    <property type="entry name" value="CODANIN-1"/>
    <property type="match status" value="1"/>
</dbReference>
<feature type="region of interest" description="Disordered" evidence="1">
    <location>
        <begin position="225"/>
        <end position="264"/>
    </location>
</feature>
<evidence type="ECO:0008006" key="4">
    <source>
        <dbReference type="Google" id="ProtNLM"/>
    </source>
</evidence>
<sequence>MVDTVLDSEAAFEAVLGEAVWKACIKGQSAQIQRWIVSRSTCYEPKDLVGTNNNRKDSAGPSDFLSLGNEFETRLEELNPDQLVYSFLSHLRVHFKSGFKEQVDLSSSIAPPTTPTPTATVRKEKISKKRVPVVAVPNPPAPPPAWTTQDFPPLGGSSGSSKKSPPANHVAVTKKPQKDRRRIRSTLLSTTSLDAPLLSAPQDVQEVLLEKGVLEKFETRLMAPSAAKNSNQLPSKPSLDNHPNELLDTSNNSSPETEEEPQSIERVLEHVDHNLTPPAALYTFVLQGKLVPSTNIELQWLFSLLQKDDKDARQFAVSVLNQVSSWLEAYGVDILKLVIDAIQKANLASPLLDRFTAYIEKYEEFRATESQQAGTQLPVEGEARASNRNFAVPFREDTDSRLHFRTPEETVVYSNREKARDSFLALLRTWQSAQSSMTNRQDTIQPGVVLDELLSSNHWWFAQLFVTELLQVGINPLGENDRDLVAKIIGDDKLKNADRLRKLHQRLTHNQTKQNSLALERKVAKDDNDIDAAPFTDNQRFFYEFLTGSNRHEFSSLVATVLHANLVQILNTLTSLSPSSLRKNFNVMVLQAKLLGKFLGWLHFSPYWTLPQWTNNNAAMEAASREAIRMRNQIPVPLDINVYLEASIADHTLMAHIPWICDYLMMVTKDPIAVETTYFQKVFNRLQQVYCSPRLNASPSENTLYLMLQLEGLLRSKRMAQVQSPLDGGLQIQCQHMDAIPFLVNSLYVQSCVKDVAIFRRFLQTLYQDDKQSTSRKVKLRPYVVQQSSLLSVDSMEQPVASKADSALTIAFYKQYPSLQPTVEFVVDTVITNVCHFANTTILQPSAAAFVEKLLSQVNSSISKEDQTLWLTAQVRQQLPAAKIQACRQAREATEPYCRHHIPLAMEVLISPTIPTSVKSVAMNIATEKAIASLESMIKTSLAMEFSKHIVSRMRKLKKEVTVAPVATAPTALEQLYVLSKQVVNSMNNSIHEFASLVQSLPPTPAVMCCLVDTLPHVPINSSTKPAIQACMKHAFERGKPDFAAALASQLVSEFVKRDASHDEIVDLTNL</sequence>
<name>A0A6G0XS94_9STRA</name>
<dbReference type="Proteomes" id="UP000481153">
    <property type="component" value="Unassembled WGS sequence"/>
</dbReference>
<feature type="region of interest" description="Disordered" evidence="1">
    <location>
        <begin position="106"/>
        <end position="182"/>
    </location>
</feature>
<accession>A0A6G0XS94</accession>
<dbReference type="GO" id="GO:0006325">
    <property type="term" value="P:chromatin organization"/>
    <property type="evidence" value="ECO:0007669"/>
    <property type="project" value="TreeGrafter"/>
</dbReference>
<comment type="caution">
    <text evidence="2">The sequence shown here is derived from an EMBL/GenBank/DDBJ whole genome shotgun (WGS) entry which is preliminary data.</text>
</comment>
<evidence type="ECO:0000313" key="2">
    <source>
        <dbReference type="EMBL" id="KAF0743353.1"/>
    </source>
</evidence>
<gene>
    <name evidence="2" type="ORF">Ae201684_001830</name>
</gene>
<evidence type="ECO:0000256" key="1">
    <source>
        <dbReference type="SAM" id="MobiDB-lite"/>
    </source>
</evidence>
<dbReference type="VEuPathDB" id="FungiDB:AeMF1_012765"/>
<protein>
    <recommendedName>
        <fullName evidence="4">Codanin-1 C-terminal domain-containing protein</fullName>
    </recommendedName>
</protein>
<dbReference type="GO" id="GO:0005634">
    <property type="term" value="C:nucleus"/>
    <property type="evidence" value="ECO:0007669"/>
    <property type="project" value="TreeGrafter"/>
</dbReference>
<organism evidence="2 3">
    <name type="scientific">Aphanomyces euteiches</name>
    <dbReference type="NCBI Taxonomy" id="100861"/>
    <lineage>
        <taxon>Eukaryota</taxon>
        <taxon>Sar</taxon>
        <taxon>Stramenopiles</taxon>
        <taxon>Oomycota</taxon>
        <taxon>Saprolegniomycetes</taxon>
        <taxon>Saprolegniales</taxon>
        <taxon>Verrucalvaceae</taxon>
        <taxon>Aphanomyces</taxon>
    </lineage>
</organism>
<dbReference type="InterPro" id="IPR040031">
    <property type="entry name" value="Codanin-1"/>
</dbReference>
<dbReference type="PANTHER" id="PTHR28678">
    <property type="entry name" value="CODANIN-1"/>
    <property type="match status" value="1"/>
</dbReference>
<evidence type="ECO:0000313" key="3">
    <source>
        <dbReference type="Proteomes" id="UP000481153"/>
    </source>
</evidence>
<dbReference type="EMBL" id="VJMJ01000017">
    <property type="protein sequence ID" value="KAF0743353.1"/>
    <property type="molecule type" value="Genomic_DNA"/>
</dbReference>